<protein>
    <recommendedName>
        <fullName evidence="2">PpiC domain-containing protein</fullName>
    </recommendedName>
</protein>
<proteinExistence type="predicted"/>
<reference evidence="1" key="1">
    <citation type="submission" date="2018-05" db="EMBL/GenBank/DDBJ databases">
        <authorList>
            <person name="Lanie J.A."/>
            <person name="Ng W.-L."/>
            <person name="Kazmierczak K.M."/>
            <person name="Andrzejewski T.M."/>
            <person name="Davidsen T.M."/>
            <person name="Wayne K.J."/>
            <person name="Tettelin H."/>
            <person name="Glass J.I."/>
            <person name="Rusch D."/>
            <person name="Podicherti R."/>
            <person name="Tsui H.-C.T."/>
            <person name="Winkler M.E."/>
        </authorList>
    </citation>
    <scope>NUCLEOTIDE SEQUENCE</scope>
</reference>
<sequence>VSLRKSFFVLTSFLFFINCEYLSNKPRLAIARMQDKYLFYEDIQDNIPIDLSEEDSTIFVNNQITNWAKKHILNDKALINLNMEEQKNLLNLVESYKSDLFSHYYQEKMVKASMDTLILDNELENYYNTNKSNFKLNQDLVKGRYIKISGDNYNINDVRNRFKRFKKNDIVFLDSISLQFSSFSLNDSIWVNKDIFFSKFPDIKTYIKNNIVKKALFYQLEDSLELYLIKINKSVFRNDVAPLDYIKPTLKQILLNKKKLEFISDFEKDLIEDALQKEELEFYENN</sequence>
<dbReference type="AlphaFoldDB" id="A0A381RAS1"/>
<name>A0A381RAS1_9ZZZZ</name>
<evidence type="ECO:0008006" key="2">
    <source>
        <dbReference type="Google" id="ProtNLM"/>
    </source>
</evidence>
<evidence type="ECO:0000313" key="1">
    <source>
        <dbReference type="EMBL" id="SUZ88855.1"/>
    </source>
</evidence>
<organism evidence="1">
    <name type="scientific">marine metagenome</name>
    <dbReference type="NCBI Taxonomy" id="408172"/>
    <lineage>
        <taxon>unclassified sequences</taxon>
        <taxon>metagenomes</taxon>
        <taxon>ecological metagenomes</taxon>
    </lineage>
</organism>
<dbReference type="EMBL" id="UINC01001791">
    <property type="protein sequence ID" value="SUZ88855.1"/>
    <property type="molecule type" value="Genomic_DNA"/>
</dbReference>
<gene>
    <name evidence="1" type="ORF">METZ01_LOCUS41709</name>
</gene>
<feature type="non-terminal residue" evidence="1">
    <location>
        <position position="1"/>
    </location>
</feature>
<accession>A0A381RAS1</accession>